<dbReference type="AlphaFoldDB" id="A0A383F460"/>
<dbReference type="EMBL" id="UINC01231387">
    <property type="protein sequence ID" value="SVE63896.1"/>
    <property type="molecule type" value="Genomic_DNA"/>
</dbReference>
<evidence type="ECO:0000313" key="1">
    <source>
        <dbReference type="EMBL" id="SVE63896.1"/>
    </source>
</evidence>
<accession>A0A383F460</accession>
<protein>
    <submittedName>
        <fullName evidence="1">Uncharacterized protein</fullName>
    </submittedName>
</protein>
<name>A0A383F460_9ZZZZ</name>
<gene>
    <name evidence="1" type="ORF">METZ01_LOCUS516750</name>
</gene>
<organism evidence="1">
    <name type="scientific">marine metagenome</name>
    <dbReference type="NCBI Taxonomy" id="408172"/>
    <lineage>
        <taxon>unclassified sequences</taxon>
        <taxon>metagenomes</taxon>
        <taxon>ecological metagenomes</taxon>
    </lineage>
</organism>
<sequence length="36" mass="4026">MKEIPASAHAAKESRLSDVVYERLLEDILSGRRRAG</sequence>
<proteinExistence type="predicted"/>
<reference evidence="1" key="1">
    <citation type="submission" date="2018-05" db="EMBL/GenBank/DDBJ databases">
        <authorList>
            <person name="Lanie J.A."/>
            <person name="Ng W.-L."/>
            <person name="Kazmierczak K.M."/>
            <person name="Andrzejewski T.M."/>
            <person name="Davidsen T.M."/>
            <person name="Wayne K.J."/>
            <person name="Tettelin H."/>
            <person name="Glass J.I."/>
            <person name="Rusch D."/>
            <person name="Podicherti R."/>
            <person name="Tsui H.-C.T."/>
            <person name="Winkler M.E."/>
        </authorList>
    </citation>
    <scope>NUCLEOTIDE SEQUENCE</scope>
</reference>